<proteinExistence type="predicted"/>
<evidence type="ECO:0008006" key="2">
    <source>
        <dbReference type="Google" id="ProtNLM"/>
    </source>
</evidence>
<dbReference type="EMBL" id="UINC01221489">
    <property type="protein sequence ID" value="SVE49845.1"/>
    <property type="molecule type" value="Genomic_DNA"/>
</dbReference>
<sequence length="28" mass="3234">MIYKNYMGGVWIESASEKTFESRNPAHS</sequence>
<reference evidence="1" key="1">
    <citation type="submission" date="2018-05" db="EMBL/GenBank/DDBJ databases">
        <authorList>
            <person name="Lanie J.A."/>
            <person name="Ng W.-L."/>
            <person name="Kazmierczak K.M."/>
            <person name="Andrzejewski T.M."/>
            <person name="Davidsen T.M."/>
            <person name="Wayne K.J."/>
            <person name="Tettelin H."/>
            <person name="Glass J.I."/>
            <person name="Rusch D."/>
            <person name="Podicherti R."/>
            <person name="Tsui H.-C.T."/>
            <person name="Winkler M.E."/>
        </authorList>
    </citation>
    <scope>NUCLEOTIDE SEQUENCE</scope>
</reference>
<gene>
    <name evidence="1" type="ORF">METZ01_LOCUS502699</name>
</gene>
<dbReference type="AlphaFoldDB" id="A0A383E0B1"/>
<name>A0A383E0B1_9ZZZZ</name>
<feature type="non-terminal residue" evidence="1">
    <location>
        <position position="28"/>
    </location>
</feature>
<organism evidence="1">
    <name type="scientific">marine metagenome</name>
    <dbReference type="NCBI Taxonomy" id="408172"/>
    <lineage>
        <taxon>unclassified sequences</taxon>
        <taxon>metagenomes</taxon>
        <taxon>ecological metagenomes</taxon>
    </lineage>
</organism>
<protein>
    <recommendedName>
        <fullName evidence="2">Aldehyde dehydrogenase domain-containing protein</fullName>
    </recommendedName>
</protein>
<evidence type="ECO:0000313" key="1">
    <source>
        <dbReference type="EMBL" id="SVE49845.1"/>
    </source>
</evidence>
<accession>A0A383E0B1</accession>